<protein>
    <submittedName>
        <fullName evidence="1">Uncharacterized protein</fullName>
    </submittedName>
</protein>
<evidence type="ECO:0000313" key="1">
    <source>
        <dbReference type="EnsemblPlants" id="OB09G21240.1"/>
    </source>
</evidence>
<reference evidence="1" key="1">
    <citation type="journal article" date="2013" name="Nat. Commun.">
        <title>Whole-genome sequencing of Oryza brachyantha reveals mechanisms underlying Oryza genome evolution.</title>
        <authorList>
            <person name="Chen J."/>
            <person name="Huang Q."/>
            <person name="Gao D."/>
            <person name="Wang J."/>
            <person name="Lang Y."/>
            <person name="Liu T."/>
            <person name="Li B."/>
            <person name="Bai Z."/>
            <person name="Luis Goicoechea J."/>
            <person name="Liang C."/>
            <person name="Chen C."/>
            <person name="Zhang W."/>
            <person name="Sun S."/>
            <person name="Liao Y."/>
            <person name="Zhang X."/>
            <person name="Yang L."/>
            <person name="Song C."/>
            <person name="Wang M."/>
            <person name="Shi J."/>
            <person name="Liu G."/>
            <person name="Liu J."/>
            <person name="Zhou H."/>
            <person name="Zhou W."/>
            <person name="Yu Q."/>
            <person name="An N."/>
            <person name="Chen Y."/>
            <person name="Cai Q."/>
            <person name="Wang B."/>
            <person name="Liu B."/>
            <person name="Min J."/>
            <person name="Huang Y."/>
            <person name="Wu H."/>
            <person name="Li Z."/>
            <person name="Zhang Y."/>
            <person name="Yin Y."/>
            <person name="Song W."/>
            <person name="Jiang J."/>
            <person name="Jackson S.A."/>
            <person name="Wing R.A."/>
            <person name="Wang J."/>
            <person name="Chen M."/>
        </authorList>
    </citation>
    <scope>NUCLEOTIDE SEQUENCE [LARGE SCALE GENOMIC DNA]</scope>
    <source>
        <strain evidence="1">cv. IRGC 101232</strain>
    </source>
</reference>
<organism evidence="1">
    <name type="scientific">Oryza brachyantha</name>
    <name type="common">malo sina</name>
    <dbReference type="NCBI Taxonomy" id="4533"/>
    <lineage>
        <taxon>Eukaryota</taxon>
        <taxon>Viridiplantae</taxon>
        <taxon>Streptophyta</taxon>
        <taxon>Embryophyta</taxon>
        <taxon>Tracheophyta</taxon>
        <taxon>Spermatophyta</taxon>
        <taxon>Magnoliopsida</taxon>
        <taxon>Liliopsida</taxon>
        <taxon>Poales</taxon>
        <taxon>Poaceae</taxon>
        <taxon>BOP clade</taxon>
        <taxon>Oryzoideae</taxon>
        <taxon>Oryzeae</taxon>
        <taxon>Oryzinae</taxon>
        <taxon>Oryza</taxon>
    </lineage>
</organism>
<dbReference type="HOGENOM" id="CLU_2982288_0_0_1"/>
<proteinExistence type="predicted"/>
<sequence length="58" mass="6452">MALWLAVVLHGRALLFSFSCSLSLFLCNCSTPFVRLKRMDAQSVSFLEAGNSKISRLD</sequence>
<reference evidence="1" key="2">
    <citation type="submission" date="2013-04" db="UniProtKB">
        <authorList>
            <consortium name="EnsemblPlants"/>
        </authorList>
    </citation>
    <scope>IDENTIFICATION</scope>
</reference>
<evidence type="ECO:0000313" key="2">
    <source>
        <dbReference type="Proteomes" id="UP000006038"/>
    </source>
</evidence>
<dbReference type="EnsemblPlants" id="OB09G21240.1">
    <property type="protein sequence ID" value="OB09G21240.1"/>
    <property type="gene ID" value="OB09G21240"/>
</dbReference>
<dbReference type="AlphaFoldDB" id="J3MYP5"/>
<dbReference type="Proteomes" id="UP000006038">
    <property type="component" value="Chromosome 9"/>
</dbReference>
<dbReference type="Gramene" id="OB09G21240.1">
    <property type="protein sequence ID" value="OB09G21240.1"/>
    <property type="gene ID" value="OB09G21240"/>
</dbReference>
<accession>J3MYP5</accession>
<keyword evidence="2" id="KW-1185">Reference proteome</keyword>
<name>J3MYP5_ORYBR</name>